<dbReference type="RefSeq" id="WP_145199761.1">
    <property type="nucleotide sequence ID" value="NZ_CP036434.1"/>
</dbReference>
<evidence type="ECO:0000313" key="9">
    <source>
        <dbReference type="Proteomes" id="UP000320390"/>
    </source>
</evidence>
<accession>A0A518EV33</accession>
<dbReference type="PANTHER" id="PTHR22726:SF1">
    <property type="entry name" value="METALLOENDOPEPTIDASE OMA1, MITOCHONDRIAL"/>
    <property type="match status" value="1"/>
</dbReference>
<evidence type="ECO:0000313" key="8">
    <source>
        <dbReference type="EMBL" id="QDV07953.1"/>
    </source>
</evidence>
<reference evidence="8 9" key="1">
    <citation type="submission" date="2019-02" db="EMBL/GenBank/DDBJ databases">
        <title>Deep-cultivation of Planctomycetes and their phenomic and genomic characterization uncovers novel biology.</title>
        <authorList>
            <person name="Wiegand S."/>
            <person name="Jogler M."/>
            <person name="Boedeker C."/>
            <person name="Pinto D."/>
            <person name="Vollmers J."/>
            <person name="Rivas-Marin E."/>
            <person name="Kohn T."/>
            <person name="Peeters S.H."/>
            <person name="Heuer A."/>
            <person name="Rast P."/>
            <person name="Oberbeckmann S."/>
            <person name="Bunk B."/>
            <person name="Jeske O."/>
            <person name="Meyerdierks A."/>
            <person name="Storesund J.E."/>
            <person name="Kallscheuer N."/>
            <person name="Luecker S."/>
            <person name="Lage O.M."/>
            <person name="Pohl T."/>
            <person name="Merkel B.J."/>
            <person name="Hornburger P."/>
            <person name="Mueller R.-W."/>
            <person name="Bruemmer F."/>
            <person name="Labrenz M."/>
            <person name="Spormann A.M."/>
            <person name="Op den Camp H."/>
            <person name="Overmann J."/>
            <person name="Amann R."/>
            <person name="Jetten M.S.M."/>
            <person name="Mascher T."/>
            <person name="Medema M.H."/>
            <person name="Devos D.P."/>
            <person name="Kaster A.-K."/>
            <person name="Ovreas L."/>
            <person name="Rohde M."/>
            <person name="Galperin M.Y."/>
            <person name="Jogler C."/>
        </authorList>
    </citation>
    <scope>NUCLEOTIDE SEQUENCE [LARGE SCALE GENOMIC DNA]</scope>
    <source>
        <strain evidence="8 9">Poly30</strain>
    </source>
</reference>
<evidence type="ECO:0000256" key="2">
    <source>
        <dbReference type="ARBA" id="ARBA00022723"/>
    </source>
</evidence>
<evidence type="ECO:0000256" key="4">
    <source>
        <dbReference type="ARBA" id="ARBA00022833"/>
    </source>
</evidence>
<dbReference type="GO" id="GO:0046872">
    <property type="term" value="F:metal ion binding"/>
    <property type="evidence" value="ECO:0007669"/>
    <property type="project" value="UniProtKB-KW"/>
</dbReference>
<dbReference type="InterPro" id="IPR051156">
    <property type="entry name" value="Mito/Outer_Membr_Metalloprot"/>
</dbReference>
<dbReference type="OrthoDB" id="9810445at2"/>
<dbReference type="CDD" id="cd07332">
    <property type="entry name" value="M48C_Oma1_like"/>
    <property type="match status" value="1"/>
</dbReference>
<dbReference type="AlphaFoldDB" id="A0A518EV33"/>
<keyword evidence="3 6" id="KW-0378">Hydrolase</keyword>
<evidence type="ECO:0000256" key="3">
    <source>
        <dbReference type="ARBA" id="ARBA00022801"/>
    </source>
</evidence>
<evidence type="ECO:0000256" key="6">
    <source>
        <dbReference type="RuleBase" id="RU003983"/>
    </source>
</evidence>
<keyword evidence="4 6" id="KW-0862">Zinc</keyword>
<proteinExistence type="inferred from homology"/>
<feature type="domain" description="Peptidase M48" evidence="7">
    <location>
        <begin position="167"/>
        <end position="345"/>
    </location>
</feature>
<protein>
    <submittedName>
        <fullName evidence="8">TPR repeat-containing protein YfgC</fullName>
    </submittedName>
</protein>
<keyword evidence="1 6" id="KW-0645">Protease</keyword>
<comment type="cofactor">
    <cofactor evidence="6">
        <name>Zn(2+)</name>
        <dbReference type="ChEBI" id="CHEBI:29105"/>
    </cofactor>
    <text evidence="6">Binds 1 zinc ion per subunit.</text>
</comment>
<dbReference type="PANTHER" id="PTHR22726">
    <property type="entry name" value="METALLOENDOPEPTIDASE OMA1"/>
    <property type="match status" value="1"/>
</dbReference>
<name>A0A518EV33_9BACT</name>
<dbReference type="InterPro" id="IPR001915">
    <property type="entry name" value="Peptidase_M48"/>
</dbReference>
<keyword evidence="9" id="KW-1185">Reference proteome</keyword>
<evidence type="ECO:0000256" key="1">
    <source>
        <dbReference type="ARBA" id="ARBA00022670"/>
    </source>
</evidence>
<organism evidence="8 9">
    <name type="scientific">Saltatorellus ferox</name>
    <dbReference type="NCBI Taxonomy" id="2528018"/>
    <lineage>
        <taxon>Bacteria</taxon>
        <taxon>Pseudomonadati</taxon>
        <taxon>Planctomycetota</taxon>
        <taxon>Planctomycetia</taxon>
        <taxon>Planctomycetia incertae sedis</taxon>
        <taxon>Saltatorellus</taxon>
    </lineage>
</organism>
<dbReference type="GO" id="GO:0016020">
    <property type="term" value="C:membrane"/>
    <property type="evidence" value="ECO:0007669"/>
    <property type="project" value="TreeGrafter"/>
</dbReference>
<dbReference type="EMBL" id="CP036434">
    <property type="protein sequence ID" value="QDV07953.1"/>
    <property type="molecule type" value="Genomic_DNA"/>
</dbReference>
<comment type="similarity">
    <text evidence="6">Belongs to the peptidase M48 family.</text>
</comment>
<keyword evidence="2" id="KW-0479">Metal-binding</keyword>
<keyword evidence="5 6" id="KW-0482">Metalloprotease</keyword>
<sequence>MQDEFQTFSTTTGFLVEGGQRRDVVLHLGESGLQVEGGPRILWRKAQVKRDDADQALLIIGKSATVGSTDPGFLREIEGAAGNELDQQLARLDGLPTSWRGSQFLGCIAFFGLIGWGFMSMPGCYRDAVDQTVDSLPYSIDVSLGEQAEATMEVGDTIEDEVVVGAIEEMVERLSDHFQNTDVAAEDVEWQIRVVKSDQVNAFALPGGFITVFTGLIEDAESPDMVAGVIGHEMAHVLQRHGIRRVANEIGLFAGLRLILGDTGGVLGLAGEVMKQAAGNNYSQQNESEADALGTKAMLRSGLDPEALADFFLLLKNKYGDVPSGLAWLSTHPGHDTRVEAIRSIIEGMEQPAPEPLDLDWAEVQSRLEKR</sequence>
<gene>
    <name evidence="8" type="primary">yfgC_2</name>
    <name evidence="8" type="ORF">Poly30_34890</name>
</gene>
<evidence type="ECO:0000259" key="7">
    <source>
        <dbReference type="Pfam" id="PF01435"/>
    </source>
</evidence>
<dbReference type="Gene3D" id="3.30.2010.10">
    <property type="entry name" value="Metalloproteases ('zincins'), catalytic domain"/>
    <property type="match status" value="1"/>
</dbReference>
<dbReference type="GO" id="GO:0004222">
    <property type="term" value="F:metalloendopeptidase activity"/>
    <property type="evidence" value="ECO:0007669"/>
    <property type="project" value="InterPro"/>
</dbReference>
<dbReference type="Proteomes" id="UP000320390">
    <property type="component" value="Chromosome"/>
</dbReference>
<dbReference type="Pfam" id="PF01435">
    <property type="entry name" value="Peptidase_M48"/>
    <property type="match status" value="1"/>
</dbReference>
<evidence type="ECO:0000256" key="5">
    <source>
        <dbReference type="ARBA" id="ARBA00023049"/>
    </source>
</evidence>
<dbReference type="GO" id="GO:0051603">
    <property type="term" value="P:proteolysis involved in protein catabolic process"/>
    <property type="evidence" value="ECO:0007669"/>
    <property type="project" value="TreeGrafter"/>
</dbReference>